<proteinExistence type="predicted"/>
<organism evidence="2 3">
    <name type="scientific">Brachionus plicatilis</name>
    <name type="common">Marine rotifer</name>
    <name type="synonym">Brachionus muelleri</name>
    <dbReference type="NCBI Taxonomy" id="10195"/>
    <lineage>
        <taxon>Eukaryota</taxon>
        <taxon>Metazoa</taxon>
        <taxon>Spiralia</taxon>
        <taxon>Gnathifera</taxon>
        <taxon>Rotifera</taxon>
        <taxon>Eurotatoria</taxon>
        <taxon>Monogononta</taxon>
        <taxon>Pseudotrocha</taxon>
        <taxon>Ploima</taxon>
        <taxon>Brachionidae</taxon>
        <taxon>Brachionus</taxon>
    </lineage>
</organism>
<dbReference type="EMBL" id="REGN01002578">
    <property type="protein sequence ID" value="RNA27194.1"/>
    <property type="molecule type" value="Genomic_DNA"/>
</dbReference>
<feature type="compositionally biased region" description="Low complexity" evidence="1">
    <location>
        <begin position="96"/>
        <end position="110"/>
    </location>
</feature>
<dbReference type="Gene3D" id="2.30.30.40">
    <property type="entry name" value="SH3 Domains"/>
    <property type="match status" value="1"/>
</dbReference>
<evidence type="ECO:0000313" key="3">
    <source>
        <dbReference type="Proteomes" id="UP000276133"/>
    </source>
</evidence>
<dbReference type="InterPro" id="IPR036028">
    <property type="entry name" value="SH3-like_dom_sf"/>
</dbReference>
<sequence length="178" mass="19844">MSNLYSSAQLKTNPSQDNFLLYSFNQNTTAANTTNKFGHSQHLNARQLPNQKNFSDSSFNRQGSNDSNYSGPSSGGDFSYEEAERNKISRLNPIPSGSSSANLSATATASRNRVDNKPHQQRSQDAKQEIELCRTKPVLFAVRTNVSYEPSKEHNAPVPMDMIVSFDVKDYLHIKHVS</sequence>
<keyword evidence="3" id="KW-1185">Reference proteome</keyword>
<dbReference type="AlphaFoldDB" id="A0A3M7RUD8"/>
<dbReference type="Proteomes" id="UP000276133">
    <property type="component" value="Unassembled WGS sequence"/>
</dbReference>
<gene>
    <name evidence="2" type="ORF">BpHYR1_021635</name>
</gene>
<reference evidence="2 3" key="1">
    <citation type="journal article" date="2018" name="Sci. Rep.">
        <title>Genomic signatures of local adaptation to the degree of environmental predictability in rotifers.</title>
        <authorList>
            <person name="Franch-Gras L."/>
            <person name="Hahn C."/>
            <person name="Garcia-Roger E.M."/>
            <person name="Carmona M.J."/>
            <person name="Serra M."/>
            <person name="Gomez A."/>
        </authorList>
    </citation>
    <scope>NUCLEOTIDE SEQUENCE [LARGE SCALE GENOMIC DNA]</scope>
    <source>
        <strain evidence="2">HYR1</strain>
    </source>
</reference>
<name>A0A3M7RUD8_BRAPC</name>
<protein>
    <submittedName>
        <fullName evidence="2">Voltage-dependent L-type calcium channel subunit beta-2 isoform X4</fullName>
    </submittedName>
</protein>
<dbReference type="SUPFAM" id="SSF50044">
    <property type="entry name" value="SH3-domain"/>
    <property type="match status" value="1"/>
</dbReference>
<accession>A0A3M7RUD8</accession>
<evidence type="ECO:0000313" key="2">
    <source>
        <dbReference type="EMBL" id="RNA27194.1"/>
    </source>
</evidence>
<evidence type="ECO:0000256" key="1">
    <source>
        <dbReference type="SAM" id="MobiDB-lite"/>
    </source>
</evidence>
<feature type="compositionally biased region" description="Basic and acidic residues" evidence="1">
    <location>
        <begin position="112"/>
        <end position="128"/>
    </location>
</feature>
<dbReference type="PANTHER" id="PTHR11824">
    <property type="entry name" value="VOLTAGE-DEPENDENT CALCIUM CHANNEL BETA SUBUNIT"/>
    <property type="match status" value="1"/>
</dbReference>
<feature type="compositionally biased region" description="Polar residues" evidence="1">
    <location>
        <begin position="50"/>
        <end position="72"/>
    </location>
</feature>
<dbReference type="OrthoDB" id="5962384at2759"/>
<comment type="caution">
    <text evidence="2">The sequence shown here is derived from an EMBL/GenBank/DDBJ whole genome shotgun (WGS) entry which is preliminary data.</text>
</comment>
<feature type="region of interest" description="Disordered" evidence="1">
    <location>
        <begin position="50"/>
        <end position="128"/>
    </location>
</feature>
<dbReference type="STRING" id="10195.A0A3M7RUD8"/>